<reference evidence="2 3" key="1">
    <citation type="journal article" date="2014" name="Genome Biol. Evol.">
        <title>The secreted proteins of Achlya hypogyna and Thraustotheca clavata identify the ancestral oomycete secretome and reveal gene acquisitions by horizontal gene transfer.</title>
        <authorList>
            <person name="Misner I."/>
            <person name="Blouin N."/>
            <person name="Leonard G."/>
            <person name="Richards T.A."/>
            <person name="Lane C.E."/>
        </authorList>
    </citation>
    <scope>NUCLEOTIDE SEQUENCE [LARGE SCALE GENOMIC DNA]</scope>
    <source>
        <strain evidence="2 3">ATCC 48635</strain>
    </source>
</reference>
<dbReference type="GO" id="GO:0012505">
    <property type="term" value="C:endomembrane system"/>
    <property type="evidence" value="ECO:0007669"/>
    <property type="project" value="TreeGrafter"/>
</dbReference>
<keyword evidence="3" id="KW-1185">Reference proteome</keyword>
<accession>A0A1V9YAE6</accession>
<name>A0A1V9YAE6_ACHHY</name>
<comment type="caution">
    <text evidence="2">The sequence shown here is derived from an EMBL/GenBank/DDBJ whole genome shotgun (WGS) entry which is preliminary data.</text>
</comment>
<dbReference type="PANTHER" id="PTHR14894">
    <property type="entry name" value="CDK5 REGULATORY SUBUNIT-ASSOCIATED PROTEIN 3"/>
    <property type="match status" value="1"/>
</dbReference>
<dbReference type="GO" id="GO:0007346">
    <property type="term" value="P:regulation of mitotic cell cycle"/>
    <property type="evidence" value="ECO:0007669"/>
    <property type="project" value="TreeGrafter"/>
</dbReference>
<gene>
    <name evidence="2" type="ORF">ACHHYP_15685</name>
</gene>
<dbReference type="AlphaFoldDB" id="A0A1V9YAE6"/>
<organism evidence="2 3">
    <name type="scientific">Achlya hypogyna</name>
    <name type="common">Oomycete</name>
    <name type="synonym">Protoachlya hypogyna</name>
    <dbReference type="NCBI Taxonomy" id="1202772"/>
    <lineage>
        <taxon>Eukaryota</taxon>
        <taxon>Sar</taxon>
        <taxon>Stramenopiles</taxon>
        <taxon>Oomycota</taxon>
        <taxon>Saprolegniomycetes</taxon>
        <taxon>Saprolegniales</taxon>
        <taxon>Achlyaceae</taxon>
        <taxon>Achlya</taxon>
    </lineage>
</organism>
<dbReference type="PANTHER" id="PTHR14894:SF0">
    <property type="entry name" value="CDK5 REGULATORY SUBUNIT-ASSOCIATED PROTEIN 3"/>
    <property type="match status" value="1"/>
</dbReference>
<proteinExistence type="inferred from homology"/>
<dbReference type="STRING" id="1202772.A0A1V9YAE6"/>
<evidence type="ECO:0000313" key="2">
    <source>
        <dbReference type="EMBL" id="OQR82659.1"/>
    </source>
</evidence>
<evidence type="ECO:0008006" key="4">
    <source>
        <dbReference type="Google" id="ProtNLM"/>
    </source>
</evidence>
<dbReference type="Proteomes" id="UP000243579">
    <property type="component" value="Unassembled WGS sequence"/>
</dbReference>
<dbReference type="InterPro" id="IPR008491">
    <property type="entry name" value="CDK5RAP3"/>
</dbReference>
<protein>
    <recommendedName>
        <fullName evidence="4">CDK5RAP3-like protein</fullName>
    </recommendedName>
</protein>
<sequence>MATAHGSIDLPLKKLLEGLIDRKIVPPQWQDMLRPVRAEIAVAVSALPDHARKVLAGKELDDLLYFDCKAILGHLLASDEAKQTNFFGQYTSPVLKAWIAIVKSYEANSLFAAEAARRLHQNAAFEIPALRKAITQHEKHVADNLRKVADLQKSIVECNKTFAASCASLKIPGFDIRLELQALVYDLQGLFAEVAALLAAPAVCDAGAYHAALQGYLNGSRAAPRLAALTAFWATPVHAPAPVSMDDSSPVEIQWTPASVGGEEPTGSSDIDWGIEVAGEAIDWGITAVETPHVPEIAPQTQVDLLLHAESRAQITNDLLELRAFLAQRRVELKTPDLAFANQFQTCNPLVAQQSLAAVDTYLQATDSVLAALRDKRLQHVLLIKVSPRYLARLVSTLELQMGKGEKLQAAIRDLQDKNAELIDTVATSHEKLRSLAASTMELQRALEAALPALFKGHHVRILSNVSCGI</sequence>
<dbReference type="Pfam" id="PF05600">
    <property type="entry name" value="CDK5RAP3"/>
    <property type="match status" value="2"/>
</dbReference>
<evidence type="ECO:0000313" key="3">
    <source>
        <dbReference type="Proteomes" id="UP000243579"/>
    </source>
</evidence>
<dbReference type="EMBL" id="JNBR01002427">
    <property type="protein sequence ID" value="OQR82659.1"/>
    <property type="molecule type" value="Genomic_DNA"/>
</dbReference>
<comment type="similarity">
    <text evidence="1">Belongs to the CDK5RAP3 family.</text>
</comment>
<dbReference type="OrthoDB" id="340432at2759"/>
<evidence type="ECO:0000256" key="1">
    <source>
        <dbReference type="ARBA" id="ARBA00007478"/>
    </source>
</evidence>